<evidence type="ECO:0000313" key="2">
    <source>
        <dbReference type="WBParaSite" id="Hba_14307"/>
    </source>
</evidence>
<accession>A0A1I7X9G3</accession>
<dbReference type="Proteomes" id="UP000095283">
    <property type="component" value="Unplaced"/>
</dbReference>
<protein>
    <submittedName>
        <fullName evidence="2">cDNA</fullName>
    </submittedName>
</protein>
<dbReference type="AlphaFoldDB" id="A0A1I7X9G3"/>
<sequence length="223" mass="24443">MIHTEEARAPLHSFHIIITKANISDSTGMDGSIILLKNILVRAVHFRRHKRQVNTCENLCLSRTGCTCLPATRDLLFSLSTISNLGHHMPSRDKGDVASLSAVSACGYLRHVRLTWKVSPIMAGPLSLCELGPVSLWELGPVSFWELGPVSLYVLGLPALLGEVQISSLSLFFFFLLIEGEILGHHMPSRDKGDVASLSAVSACGYLRHVRLTWKVSPIMAGF</sequence>
<keyword evidence="1" id="KW-1185">Reference proteome</keyword>
<reference evidence="2" key="1">
    <citation type="submission" date="2016-11" db="UniProtKB">
        <authorList>
            <consortium name="WormBaseParasite"/>
        </authorList>
    </citation>
    <scope>IDENTIFICATION</scope>
</reference>
<evidence type="ECO:0000313" key="1">
    <source>
        <dbReference type="Proteomes" id="UP000095283"/>
    </source>
</evidence>
<proteinExistence type="predicted"/>
<organism evidence="1 2">
    <name type="scientific">Heterorhabditis bacteriophora</name>
    <name type="common">Entomopathogenic nematode worm</name>
    <dbReference type="NCBI Taxonomy" id="37862"/>
    <lineage>
        <taxon>Eukaryota</taxon>
        <taxon>Metazoa</taxon>
        <taxon>Ecdysozoa</taxon>
        <taxon>Nematoda</taxon>
        <taxon>Chromadorea</taxon>
        <taxon>Rhabditida</taxon>
        <taxon>Rhabditina</taxon>
        <taxon>Rhabditomorpha</taxon>
        <taxon>Strongyloidea</taxon>
        <taxon>Heterorhabditidae</taxon>
        <taxon>Heterorhabditis</taxon>
    </lineage>
</organism>
<name>A0A1I7X9G3_HETBA</name>
<dbReference type="WBParaSite" id="Hba_14307">
    <property type="protein sequence ID" value="Hba_14307"/>
    <property type="gene ID" value="Hba_14307"/>
</dbReference>